<evidence type="ECO:0000313" key="4">
    <source>
        <dbReference type="Proteomes" id="UP000696573"/>
    </source>
</evidence>
<reference evidence="3" key="1">
    <citation type="submission" date="2021-10" db="EMBL/GenBank/DDBJ databases">
        <authorList>
            <person name="Piombo E."/>
        </authorList>
    </citation>
    <scope>NUCLEOTIDE SEQUENCE</scope>
</reference>
<sequence>MPVLPPLDPPPSTPASQRRYVGIRHPAYLQSEQPLLRFGAIDGDNRDGVDFDIALVASAIEVAHSVPMADEKWFLSNTMDRYGASGSDPQPIDDPSNLITLRRDLRHLFETRRFTLVPKRDIPDKARRLALYVFSPDDNNEVVPLYHNRSPAPLSGIAIEHVFARFAWTIFSGQTVRFFKGMAEYAVLLFDPKTDEIKEAKLRALDVRTQIKIFDAFPKSCSASPRKRQRGHLRKTKTMNSR</sequence>
<dbReference type="Pfam" id="PF13391">
    <property type="entry name" value="HNH_2"/>
    <property type="match status" value="1"/>
</dbReference>
<feature type="domain" description="HNH nuclease" evidence="2">
    <location>
        <begin position="57"/>
        <end position="116"/>
    </location>
</feature>
<proteinExistence type="predicted"/>
<keyword evidence="4" id="KW-1185">Reference proteome</keyword>
<name>A0A9N9YJH5_9HYPO</name>
<accession>A0A9N9YJH5</accession>
<feature type="compositionally biased region" description="Basic residues" evidence="1">
    <location>
        <begin position="225"/>
        <end position="242"/>
    </location>
</feature>
<comment type="caution">
    <text evidence="3">The sequence shown here is derived from an EMBL/GenBank/DDBJ whole genome shotgun (WGS) entry which is preliminary data.</text>
</comment>
<dbReference type="OrthoDB" id="2142759at2759"/>
<gene>
    <name evidence="3" type="ORF">CRHIZ90672A_00010929</name>
</gene>
<organism evidence="3 4">
    <name type="scientific">Clonostachys rhizophaga</name>
    <dbReference type="NCBI Taxonomy" id="160324"/>
    <lineage>
        <taxon>Eukaryota</taxon>
        <taxon>Fungi</taxon>
        <taxon>Dikarya</taxon>
        <taxon>Ascomycota</taxon>
        <taxon>Pezizomycotina</taxon>
        <taxon>Sordariomycetes</taxon>
        <taxon>Hypocreomycetidae</taxon>
        <taxon>Hypocreales</taxon>
        <taxon>Bionectriaceae</taxon>
        <taxon>Clonostachys</taxon>
    </lineage>
</organism>
<evidence type="ECO:0000259" key="2">
    <source>
        <dbReference type="Pfam" id="PF13391"/>
    </source>
</evidence>
<dbReference type="Proteomes" id="UP000696573">
    <property type="component" value="Unassembled WGS sequence"/>
</dbReference>
<evidence type="ECO:0000313" key="3">
    <source>
        <dbReference type="EMBL" id="CAH0023485.1"/>
    </source>
</evidence>
<dbReference type="AlphaFoldDB" id="A0A9N9YJH5"/>
<dbReference type="InterPro" id="IPR003615">
    <property type="entry name" value="HNH_nuc"/>
</dbReference>
<dbReference type="EMBL" id="CABFNQ020000692">
    <property type="protein sequence ID" value="CAH0023485.1"/>
    <property type="molecule type" value="Genomic_DNA"/>
</dbReference>
<feature type="region of interest" description="Disordered" evidence="1">
    <location>
        <begin position="222"/>
        <end position="242"/>
    </location>
</feature>
<protein>
    <recommendedName>
        <fullName evidence="2">HNH nuclease domain-containing protein</fullName>
    </recommendedName>
</protein>
<evidence type="ECO:0000256" key="1">
    <source>
        <dbReference type="SAM" id="MobiDB-lite"/>
    </source>
</evidence>